<dbReference type="InterPro" id="IPR011600">
    <property type="entry name" value="Pept_C14_caspase"/>
</dbReference>
<dbReference type="OrthoDB" id="9816009at2"/>
<organism evidence="3 4">
    <name type="scientific">Bradyrhizobium erythrophlei</name>
    <dbReference type="NCBI Taxonomy" id="1437360"/>
    <lineage>
        <taxon>Bacteria</taxon>
        <taxon>Pseudomonadati</taxon>
        <taxon>Pseudomonadota</taxon>
        <taxon>Alphaproteobacteria</taxon>
        <taxon>Hyphomicrobiales</taxon>
        <taxon>Nitrobacteraceae</taxon>
        <taxon>Bradyrhizobium</taxon>
    </lineage>
</organism>
<dbReference type="InterPro" id="IPR029030">
    <property type="entry name" value="Caspase-like_dom_sf"/>
</dbReference>
<dbReference type="Proteomes" id="UP000184096">
    <property type="component" value="Chromosome I"/>
</dbReference>
<dbReference type="InterPro" id="IPR052039">
    <property type="entry name" value="Caspase-related_regulators"/>
</dbReference>
<dbReference type="SUPFAM" id="SSF52129">
    <property type="entry name" value="Caspase-like"/>
    <property type="match status" value="1"/>
</dbReference>
<evidence type="ECO:0000256" key="1">
    <source>
        <dbReference type="SAM" id="SignalP"/>
    </source>
</evidence>
<name>A0A1M7UWE8_9BRAD</name>
<dbReference type="EMBL" id="LT670849">
    <property type="protein sequence ID" value="SHN87275.1"/>
    <property type="molecule type" value="Genomic_DNA"/>
</dbReference>
<evidence type="ECO:0000259" key="2">
    <source>
        <dbReference type="PROSITE" id="PS50208"/>
    </source>
</evidence>
<accession>A0A1M7UWE8</accession>
<keyword evidence="1" id="KW-0732">Signal</keyword>
<feature type="chain" id="PRO_5012432729" evidence="1">
    <location>
        <begin position="31"/>
        <end position="507"/>
    </location>
</feature>
<dbReference type="GO" id="GO:0006508">
    <property type="term" value="P:proteolysis"/>
    <property type="evidence" value="ECO:0007669"/>
    <property type="project" value="InterPro"/>
</dbReference>
<evidence type="ECO:0000313" key="4">
    <source>
        <dbReference type="Proteomes" id="UP000184096"/>
    </source>
</evidence>
<evidence type="ECO:0000313" key="3">
    <source>
        <dbReference type="EMBL" id="SHN87275.1"/>
    </source>
</evidence>
<dbReference type="AlphaFoldDB" id="A0A1M7UWE8"/>
<feature type="domain" description="Caspase family p20" evidence="2">
    <location>
        <begin position="31"/>
        <end position="164"/>
    </location>
</feature>
<feature type="signal peptide" evidence="1">
    <location>
        <begin position="1"/>
        <end position="30"/>
    </location>
</feature>
<dbReference type="InterPro" id="IPR001309">
    <property type="entry name" value="Pept_C14_p20"/>
</dbReference>
<dbReference type="PROSITE" id="PS50208">
    <property type="entry name" value="CASPASE_P20"/>
    <property type="match status" value="1"/>
</dbReference>
<keyword evidence="4" id="KW-1185">Reference proteome</keyword>
<reference evidence="4" key="1">
    <citation type="submission" date="2016-11" db="EMBL/GenBank/DDBJ databases">
        <authorList>
            <person name="Varghese N."/>
            <person name="Submissions S."/>
        </authorList>
    </citation>
    <scope>NUCLEOTIDE SEQUENCE [LARGE SCALE GENOMIC DNA]</scope>
    <source>
        <strain evidence="4">GAS401</strain>
    </source>
</reference>
<dbReference type="Gene3D" id="3.40.50.1460">
    <property type="match status" value="1"/>
</dbReference>
<dbReference type="Pfam" id="PF00656">
    <property type="entry name" value="Peptidase_C14"/>
    <property type="match status" value="1"/>
</dbReference>
<sequence length="507" mass="55911">MNMNGRSWLRFATAVLGLAMPLMLVVPAEAAKRVALVVGNNDYKNVPKLQKAVNDARVMGETLKQLGFSVMLAENQTRQAFSETLLAFDRAVEPGDTAFFFYAGHGFEIAGQNFLLPTDVPAATEGQEELVRDASVLADRVIERLQNRKVRTAIMVFDACRNNPFERAGTRAVAGGGGLAPMTQLPEGVFSVFSAGPRQTALDRLSNNDSNPNSVFTRTFAKELLQPGENLVQVAQHTRRIVSEMAETVNHKQIPVYFDQMVDDVFLNGNEKAQTSEAAKPADKSADPAKQVAALSPAAIPRPPQDDAVNAPIAMFSRHNGGWSVVFSIADPTLGISWRMGNSGDFRETGFLDSLDQRTRKRMPNPSVELAADTPAATIEVRYIDASGNMQGPFPIKFDPEAALIRDQRKILDMTATSWLSYREFNGLLVYYTHLVSYRCAIREVRIGIDTSVPDQVLKMPPCDMKDPIAIPYDVKPYVKLSPSNKFVSVELTYRDGSVSEIKSFRR</sequence>
<gene>
    <name evidence="3" type="ORF">SAMN05444170_7100</name>
</gene>
<protein>
    <submittedName>
        <fullName evidence="3">Caspase domain-containing protein</fullName>
    </submittedName>
</protein>
<proteinExistence type="predicted"/>
<dbReference type="PANTHER" id="PTHR22576:SF37">
    <property type="entry name" value="MUCOSA-ASSOCIATED LYMPHOID TISSUE LYMPHOMA TRANSLOCATION PROTEIN 1"/>
    <property type="match status" value="1"/>
</dbReference>
<dbReference type="PANTHER" id="PTHR22576">
    <property type="entry name" value="MUCOSA ASSOCIATED LYMPHOID TISSUE LYMPHOMA TRANSLOCATION PROTEIN 1/PARACASPASE"/>
    <property type="match status" value="1"/>
</dbReference>
<dbReference type="GO" id="GO:0004197">
    <property type="term" value="F:cysteine-type endopeptidase activity"/>
    <property type="evidence" value="ECO:0007669"/>
    <property type="project" value="InterPro"/>
</dbReference>